<accession>A0A3N0EVR6</accession>
<dbReference type="AlphaFoldDB" id="A0A3N0EVR6"/>
<keyword evidence="5" id="KW-0998">Cell outer membrane</keyword>
<comment type="subcellular location">
    <subcellularLocation>
        <location evidence="1">Cell outer membrane</location>
    </subcellularLocation>
</comment>
<evidence type="ECO:0000313" key="8">
    <source>
        <dbReference type="EMBL" id="RNL91983.1"/>
    </source>
</evidence>
<evidence type="ECO:0000256" key="4">
    <source>
        <dbReference type="ARBA" id="ARBA00023136"/>
    </source>
</evidence>
<dbReference type="EMBL" id="RJTM01000021">
    <property type="protein sequence ID" value="RNL91983.1"/>
    <property type="molecule type" value="Genomic_DNA"/>
</dbReference>
<feature type="domain" description="SusD-like N-terminal" evidence="7">
    <location>
        <begin position="37"/>
        <end position="224"/>
    </location>
</feature>
<dbReference type="RefSeq" id="WP_123214700.1">
    <property type="nucleotide sequence ID" value="NZ_RJTM01000021.1"/>
</dbReference>
<dbReference type="InterPro" id="IPR033985">
    <property type="entry name" value="SusD-like_N"/>
</dbReference>
<gene>
    <name evidence="8" type="ORF">ED312_03895</name>
</gene>
<proteinExistence type="inferred from homology"/>
<dbReference type="PROSITE" id="PS51257">
    <property type="entry name" value="PROKAR_LIPOPROTEIN"/>
    <property type="match status" value="1"/>
</dbReference>
<evidence type="ECO:0000256" key="1">
    <source>
        <dbReference type="ARBA" id="ARBA00004442"/>
    </source>
</evidence>
<keyword evidence="9" id="KW-1185">Reference proteome</keyword>
<feature type="domain" description="RagB/SusD" evidence="6">
    <location>
        <begin position="335"/>
        <end position="490"/>
    </location>
</feature>
<evidence type="ECO:0000256" key="2">
    <source>
        <dbReference type="ARBA" id="ARBA00006275"/>
    </source>
</evidence>
<comment type="similarity">
    <text evidence="2">Belongs to the SusD family.</text>
</comment>
<dbReference type="Pfam" id="PF14322">
    <property type="entry name" value="SusD-like_3"/>
    <property type="match status" value="1"/>
</dbReference>
<keyword evidence="4" id="KW-0472">Membrane</keyword>
<evidence type="ECO:0000313" key="9">
    <source>
        <dbReference type="Proteomes" id="UP000267469"/>
    </source>
</evidence>
<dbReference type="GO" id="GO:0009279">
    <property type="term" value="C:cell outer membrane"/>
    <property type="evidence" value="ECO:0007669"/>
    <property type="project" value="UniProtKB-SubCell"/>
</dbReference>
<dbReference type="Pfam" id="PF07980">
    <property type="entry name" value="SusD_RagB"/>
    <property type="match status" value="1"/>
</dbReference>
<evidence type="ECO:0000256" key="5">
    <source>
        <dbReference type="ARBA" id="ARBA00023237"/>
    </source>
</evidence>
<dbReference type="Gene3D" id="1.25.40.390">
    <property type="match status" value="1"/>
</dbReference>
<dbReference type="SUPFAM" id="SSF48452">
    <property type="entry name" value="TPR-like"/>
    <property type="match status" value="1"/>
</dbReference>
<reference evidence="8 9" key="1">
    <citation type="submission" date="2018-10" db="EMBL/GenBank/DDBJ databases">
        <title>Sinomicrobium pectinilyticum sp. nov., a pectinase-producing bacterium isolated from alkaline and saline soil, and emended description of the genus Sinomicrobium.</title>
        <authorList>
            <person name="Cheng B."/>
            <person name="Li C."/>
            <person name="Lai Q."/>
            <person name="Du M."/>
            <person name="Shao Z."/>
            <person name="Xu P."/>
            <person name="Yang C."/>
        </authorList>
    </citation>
    <scope>NUCLEOTIDE SEQUENCE [LARGE SCALE GENOMIC DNA]</scope>
    <source>
        <strain evidence="8 9">5DNS001</strain>
    </source>
</reference>
<name>A0A3N0EVR6_SINP1</name>
<dbReference type="InterPro" id="IPR012944">
    <property type="entry name" value="SusD_RagB_dom"/>
</dbReference>
<dbReference type="InterPro" id="IPR011990">
    <property type="entry name" value="TPR-like_helical_dom_sf"/>
</dbReference>
<organism evidence="8 9">
    <name type="scientific">Sinomicrobium pectinilyticum</name>
    <dbReference type="NCBI Taxonomy" id="1084421"/>
    <lineage>
        <taxon>Bacteria</taxon>
        <taxon>Pseudomonadati</taxon>
        <taxon>Bacteroidota</taxon>
        <taxon>Flavobacteriia</taxon>
        <taxon>Flavobacteriales</taxon>
        <taxon>Flavobacteriaceae</taxon>
        <taxon>Sinomicrobium</taxon>
    </lineage>
</organism>
<evidence type="ECO:0000259" key="7">
    <source>
        <dbReference type="Pfam" id="PF14322"/>
    </source>
</evidence>
<comment type="caution">
    <text evidence="8">The sequence shown here is derived from an EMBL/GenBank/DDBJ whole genome shotgun (WGS) entry which is preliminary data.</text>
</comment>
<dbReference type="Proteomes" id="UP000267469">
    <property type="component" value="Unassembled WGS sequence"/>
</dbReference>
<evidence type="ECO:0000259" key="6">
    <source>
        <dbReference type="Pfam" id="PF07980"/>
    </source>
</evidence>
<keyword evidence="3" id="KW-0732">Signal</keyword>
<evidence type="ECO:0000256" key="3">
    <source>
        <dbReference type="ARBA" id="ARBA00022729"/>
    </source>
</evidence>
<protein>
    <submittedName>
        <fullName evidence="8">RagB/SusD family nutrient uptake outer membrane protein</fullName>
    </submittedName>
</protein>
<dbReference type="OrthoDB" id="5694214at2"/>
<sequence>MKITSIKNILTGLALCILFTSCESELDMPPVDEFSPDNVIQSQEGLEALLFSAYQFDNAGETVKDEILINEVTTDIGFVRQGAVEREMKPFLDFNWDASVPKFDQVFWIPRYRAIRDANTVLENIENSPVSEEAKALITAEARYLRAAQYAFLYRYFGVVPLRTTTDLEAQPQELSLPSEEEFLTFVETELREATTDLLPPSEQTQRGRATKGHSLAILAKFLLQTKQWAKVAEVTEMIMDLNYYELYPDYRATFFVENEGNREIIVTWSLTNEQGFGNQYQNGAFPPGFMEAEAIPEFTWTSAMANWATQFSIRDDFYDSFDAGDDRKQTIIESYTNLGGNTVNLRGTADNTRSLKYFDNDQVGNFAGSDHPYIRYADILLARAEALNQLNGPTQEALDLVNTVRTRSVDDPYTLAVVGNKDSFNDIILQERGWEFFSEGKRREDLVRHGKLIEYAQQRGVNAREFQHYFPYPQAELNANPALEQRNGY</sequence>